<dbReference type="EMBL" id="CP001560">
    <property type="protein sequence ID" value="AFJ47843.1"/>
    <property type="molecule type" value="Genomic_DNA"/>
</dbReference>
<sequence>MTSKLLQHGDLPAMLIQQLEDNWGLSNTDTVPPEAWGPFTCLITNGETRIDAALMDKLPALEHIAVFGVGYDQVDISAACARDIAVSHTPGVLTDDVADMAIGMMIACGRQIVGAQKFIEAGQWPNTRYPLTRGFSGARLGILGMGRIGEAIALRASVMNMTIGFFDPMARGTYAWQPYDTLAELASHSDFLMVCVPGGASTRGMVDSAILAALGPEGILINISRGSVVDEPALINALEQGVIAGAGLDVFACEPHVPAALQGCNNIVLTPHMASSTWQTREAMSGLVIDNVRAGLLGAPLITPVPESRRTLVQKVSPAG</sequence>
<evidence type="ECO:0000256" key="4">
    <source>
        <dbReference type="RuleBase" id="RU003719"/>
    </source>
</evidence>
<accession>I2BBD9</accession>
<evidence type="ECO:0000313" key="7">
    <source>
        <dbReference type="EMBL" id="AFJ47843.1"/>
    </source>
</evidence>
<dbReference type="HOGENOM" id="CLU_019796_1_2_6"/>
<evidence type="ECO:0000259" key="5">
    <source>
        <dbReference type="Pfam" id="PF00389"/>
    </source>
</evidence>
<name>I2BBD9_SHIBC</name>
<dbReference type="GO" id="GO:0016618">
    <property type="term" value="F:hydroxypyruvate reductase [NAD(P)H] activity"/>
    <property type="evidence" value="ECO:0007669"/>
    <property type="project" value="TreeGrafter"/>
</dbReference>
<dbReference type="PANTHER" id="PTHR10996">
    <property type="entry name" value="2-HYDROXYACID DEHYDROGENASE-RELATED"/>
    <property type="match status" value="1"/>
</dbReference>
<dbReference type="AlphaFoldDB" id="I2BBD9"/>
<feature type="domain" description="D-isomer specific 2-hydroxyacid dehydrogenase NAD-binding" evidence="6">
    <location>
        <begin position="102"/>
        <end position="274"/>
    </location>
</feature>
<proteinExistence type="inferred from homology"/>
<dbReference type="STRING" id="630626.EBL_c27720"/>
<dbReference type="PATRIC" id="fig|630626.3.peg.2688"/>
<dbReference type="SUPFAM" id="SSF51735">
    <property type="entry name" value="NAD(P)-binding Rossmann-fold domains"/>
    <property type="match status" value="1"/>
</dbReference>
<dbReference type="PROSITE" id="PS00065">
    <property type="entry name" value="D_2_HYDROXYACID_DH_1"/>
    <property type="match status" value="1"/>
</dbReference>
<dbReference type="Pfam" id="PF02826">
    <property type="entry name" value="2-Hacid_dh_C"/>
    <property type="match status" value="1"/>
</dbReference>
<evidence type="ECO:0000313" key="8">
    <source>
        <dbReference type="Proteomes" id="UP000001955"/>
    </source>
</evidence>
<dbReference type="Gene3D" id="3.40.50.720">
    <property type="entry name" value="NAD(P)-binding Rossmann-like Domain"/>
    <property type="match status" value="2"/>
</dbReference>
<reference evidence="7 8" key="1">
    <citation type="journal article" date="2012" name="J. Bacteriol.">
        <title>Complete genome sequence of the B12-producing Shimwellia blattae strain DSM 4481, isolated from a cockroach.</title>
        <authorList>
            <person name="Brzuszkiewicz E."/>
            <person name="Waschkowitz T."/>
            <person name="Wiezer A."/>
            <person name="Daniel R."/>
        </authorList>
    </citation>
    <scope>NUCLEOTIDE SEQUENCE [LARGE SCALE GENOMIC DNA]</scope>
    <source>
        <strain evidence="8">ATCC 29907 / DSM 4481 / JCM 1650 / NBRC 105725 / CDC 9005-74</strain>
    </source>
</reference>
<evidence type="ECO:0000256" key="1">
    <source>
        <dbReference type="ARBA" id="ARBA00022857"/>
    </source>
</evidence>
<keyword evidence="1" id="KW-0521">NADP</keyword>
<keyword evidence="2 4" id="KW-0560">Oxidoreductase</keyword>
<dbReference type="GO" id="GO:0005829">
    <property type="term" value="C:cytosol"/>
    <property type="evidence" value="ECO:0007669"/>
    <property type="project" value="TreeGrafter"/>
</dbReference>
<dbReference type="PANTHER" id="PTHR10996:SF178">
    <property type="entry name" value="2-HYDROXYACID DEHYDROGENASE YGL185C-RELATED"/>
    <property type="match status" value="1"/>
</dbReference>
<dbReference type="InterPro" id="IPR036291">
    <property type="entry name" value="NAD(P)-bd_dom_sf"/>
</dbReference>
<dbReference type="InterPro" id="IPR029752">
    <property type="entry name" value="D-isomer_DH_CS1"/>
</dbReference>
<dbReference type="GO" id="GO:0051287">
    <property type="term" value="F:NAD binding"/>
    <property type="evidence" value="ECO:0007669"/>
    <property type="project" value="InterPro"/>
</dbReference>
<dbReference type="InterPro" id="IPR050223">
    <property type="entry name" value="D-isomer_2-hydroxyacid_DH"/>
</dbReference>
<evidence type="ECO:0000256" key="2">
    <source>
        <dbReference type="ARBA" id="ARBA00023002"/>
    </source>
</evidence>
<evidence type="ECO:0000259" key="6">
    <source>
        <dbReference type="Pfam" id="PF02826"/>
    </source>
</evidence>
<dbReference type="GO" id="GO:0030267">
    <property type="term" value="F:glyoxylate reductase (NADPH) activity"/>
    <property type="evidence" value="ECO:0007669"/>
    <property type="project" value="TreeGrafter"/>
</dbReference>
<dbReference type="FunFam" id="3.40.50.720:FF:000213">
    <property type="entry name" value="Putative 2-hydroxyacid dehydrogenase"/>
    <property type="match status" value="1"/>
</dbReference>
<dbReference type="InterPro" id="IPR006139">
    <property type="entry name" value="D-isomer_2_OHA_DH_cat_dom"/>
</dbReference>
<dbReference type="KEGG" id="ebt:EBL_c27720"/>
<keyword evidence="3" id="KW-0520">NAD</keyword>
<dbReference type="OrthoDB" id="9805416at2"/>
<protein>
    <submittedName>
        <fullName evidence="7">Putative D-isomer specific 2-hydroxyacid dehydrogenase family protein</fullName>
    </submittedName>
</protein>
<dbReference type="eggNOG" id="COG1052">
    <property type="taxonomic scope" value="Bacteria"/>
</dbReference>
<accession>K6UP80</accession>
<dbReference type="SUPFAM" id="SSF52283">
    <property type="entry name" value="Formate/glycerate dehydrogenase catalytic domain-like"/>
    <property type="match status" value="1"/>
</dbReference>
<dbReference type="InterPro" id="IPR006140">
    <property type="entry name" value="D-isomer_DH_NAD-bd"/>
</dbReference>
<feature type="domain" description="D-isomer specific 2-hydroxyacid dehydrogenase catalytic" evidence="5">
    <location>
        <begin position="37"/>
        <end position="305"/>
    </location>
</feature>
<dbReference type="RefSeq" id="WP_002439104.1">
    <property type="nucleotide sequence ID" value="NC_017910.1"/>
</dbReference>
<dbReference type="Proteomes" id="UP000001955">
    <property type="component" value="Chromosome"/>
</dbReference>
<comment type="similarity">
    <text evidence="4">Belongs to the D-isomer specific 2-hydroxyacid dehydrogenase family.</text>
</comment>
<organism evidence="7 8">
    <name type="scientific">Shimwellia blattae (strain ATCC 29907 / DSM 4481 / JCM 1650 / NBRC 105725 / CDC 9005-74)</name>
    <name type="common">Escherichia blattae</name>
    <dbReference type="NCBI Taxonomy" id="630626"/>
    <lineage>
        <taxon>Bacteria</taxon>
        <taxon>Pseudomonadati</taxon>
        <taxon>Pseudomonadota</taxon>
        <taxon>Gammaproteobacteria</taxon>
        <taxon>Enterobacterales</taxon>
        <taxon>Enterobacteriaceae</taxon>
        <taxon>Shimwellia</taxon>
    </lineage>
</organism>
<dbReference type="CDD" id="cd12156">
    <property type="entry name" value="HPPR"/>
    <property type="match status" value="1"/>
</dbReference>
<gene>
    <name evidence="7" type="ordered locus">EBL_c27720</name>
</gene>
<dbReference type="Pfam" id="PF00389">
    <property type="entry name" value="2-Hacid_dh"/>
    <property type="match status" value="1"/>
</dbReference>
<evidence type="ECO:0000256" key="3">
    <source>
        <dbReference type="ARBA" id="ARBA00023027"/>
    </source>
</evidence>
<keyword evidence="8" id="KW-1185">Reference proteome</keyword>